<dbReference type="AlphaFoldDB" id="A0A0F9I3I3"/>
<gene>
    <name evidence="1" type="ORF">LCGC14_1925040</name>
</gene>
<organism evidence="1">
    <name type="scientific">marine sediment metagenome</name>
    <dbReference type="NCBI Taxonomy" id="412755"/>
    <lineage>
        <taxon>unclassified sequences</taxon>
        <taxon>metagenomes</taxon>
        <taxon>ecological metagenomes</taxon>
    </lineage>
</organism>
<proteinExistence type="predicted"/>
<evidence type="ECO:0000313" key="1">
    <source>
        <dbReference type="EMBL" id="KKL88405.1"/>
    </source>
</evidence>
<protein>
    <submittedName>
        <fullName evidence="1">Uncharacterized protein</fullName>
    </submittedName>
</protein>
<comment type="caution">
    <text evidence="1">The sequence shown here is derived from an EMBL/GenBank/DDBJ whole genome shotgun (WGS) entry which is preliminary data.</text>
</comment>
<reference evidence="1" key="1">
    <citation type="journal article" date="2015" name="Nature">
        <title>Complex archaea that bridge the gap between prokaryotes and eukaryotes.</title>
        <authorList>
            <person name="Spang A."/>
            <person name="Saw J.H."/>
            <person name="Jorgensen S.L."/>
            <person name="Zaremba-Niedzwiedzka K."/>
            <person name="Martijn J."/>
            <person name="Lind A.E."/>
            <person name="van Eijk R."/>
            <person name="Schleper C."/>
            <person name="Guy L."/>
            <person name="Ettema T.J."/>
        </authorList>
    </citation>
    <scope>NUCLEOTIDE SEQUENCE</scope>
</reference>
<name>A0A0F9I3I3_9ZZZZ</name>
<dbReference type="EMBL" id="LAZR01020574">
    <property type="protein sequence ID" value="KKL88405.1"/>
    <property type="molecule type" value="Genomic_DNA"/>
</dbReference>
<sequence length="129" mass="15225">MHINGILIMEKPVPFFQKKIIKKKSSKLQDRSKKPRKNTKATLKKEFLTNCQKAIEHIMIFNRIPMVNEKLNHLNTVIIHLEKCLIHRPGNHLLRNQIKICREELLLLKESNKRSVNNVIEILLSIDLF</sequence>
<accession>A0A0F9I3I3</accession>